<reference evidence="4 5" key="1">
    <citation type="submission" date="2019-03" db="EMBL/GenBank/DDBJ databases">
        <title>Genomic Encyclopedia of Type Strains, Phase IV (KMG-IV): sequencing the most valuable type-strain genomes for metagenomic binning, comparative biology and taxonomic classification.</title>
        <authorList>
            <person name="Goeker M."/>
        </authorList>
    </citation>
    <scope>NUCLEOTIDE SEQUENCE [LARGE SCALE GENOMIC DNA]</scope>
    <source>
        <strain evidence="4 5">DSM 28867</strain>
    </source>
</reference>
<sequence length="94" mass="10257">MLNGKQRRALRALAVNTKALVQIGKGGLSANLVESTEVSLEAHELVKITVLKNCDDNVKEMALDLASMTNSELVQVVGRVIVLYRPSKKKLITI</sequence>
<dbReference type="PROSITE" id="PS51295">
    <property type="entry name" value="CRM"/>
    <property type="match status" value="1"/>
</dbReference>
<evidence type="ECO:0000259" key="3">
    <source>
        <dbReference type="PROSITE" id="PS51295"/>
    </source>
</evidence>
<dbReference type="PANTHER" id="PTHR40065:SF3">
    <property type="entry name" value="RNA-BINDING PROTEIN YHBY"/>
    <property type="match status" value="1"/>
</dbReference>
<proteinExistence type="predicted"/>
<dbReference type="OrthoDB" id="9797519at2"/>
<dbReference type="GO" id="GO:0003723">
    <property type="term" value="F:RNA binding"/>
    <property type="evidence" value="ECO:0007669"/>
    <property type="project" value="UniProtKB-UniRule"/>
</dbReference>
<feature type="domain" description="CRM" evidence="3">
    <location>
        <begin position="1"/>
        <end position="94"/>
    </location>
</feature>
<evidence type="ECO:0000313" key="4">
    <source>
        <dbReference type="EMBL" id="TDW26348.1"/>
    </source>
</evidence>
<gene>
    <name evidence="4" type="ORF">EDD63_10163</name>
</gene>
<dbReference type="RefSeq" id="WP_134167298.1">
    <property type="nucleotide sequence ID" value="NZ_SODD01000001.1"/>
</dbReference>
<accession>A0A4R8A792</accession>
<dbReference type="Pfam" id="PF01985">
    <property type="entry name" value="CRS1_YhbY"/>
    <property type="match status" value="1"/>
</dbReference>
<dbReference type="AlphaFoldDB" id="A0A4R8A792"/>
<dbReference type="Proteomes" id="UP000294743">
    <property type="component" value="Unassembled WGS sequence"/>
</dbReference>
<dbReference type="SUPFAM" id="SSF75471">
    <property type="entry name" value="YhbY-like"/>
    <property type="match status" value="1"/>
</dbReference>
<dbReference type="SMART" id="SM01103">
    <property type="entry name" value="CRS1_YhbY"/>
    <property type="match status" value="1"/>
</dbReference>
<keyword evidence="1 2" id="KW-0694">RNA-binding</keyword>
<organism evidence="4 5">
    <name type="scientific">Breznakia blatticola</name>
    <dbReference type="NCBI Taxonomy" id="1754012"/>
    <lineage>
        <taxon>Bacteria</taxon>
        <taxon>Bacillati</taxon>
        <taxon>Bacillota</taxon>
        <taxon>Erysipelotrichia</taxon>
        <taxon>Erysipelotrichales</taxon>
        <taxon>Erysipelotrichaceae</taxon>
        <taxon>Breznakia</taxon>
    </lineage>
</organism>
<dbReference type="NCBIfam" id="TIGR00253">
    <property type="entry name" value="RNA_bind_YhbY"/>
    <property type="match status" value="1"/>
</dbReference>
<evidence type="ECO:0000313" key="5">
    <source>
        <dbReference type="Proteomes" id="UP000294743"/>
    </source>
</evidence>
<evidence type="ECO:0000256" key="2">
    <source>
        <dbReference type="PROSITE-ProRule" id="PRU00626"/>
    </source>
</evidence>
<dbReference type="InterPro" id="IPR051925">
    <property type="entry name" value="RNA-binding_domain"/>
</dbReference>
<evidence type="ECO:0000256" key="1">
    <source>
        <dbReference type="ARBA" id="ARBA00022884"/>
    </source>
</evidence>
<comment type="caution">
    <text evidence="4">The sequence shown here is derived from an EMBL/GenBank/DDBJ whole genome shotgun (WGS) entry which is preliminary data.</text>
</comment>
<dbReference type="EMBL" id="SODD01000001">
    <property type="protein sequence ID" value="TDW26348.1"/>
    <property type="molecule type" value="Genomic_DNA"/>
</dbReference>
<keyword evidence="5" id="KW-1185">Reference proteome</keyword>
<dbReference type="PANTHER" id="PTHR40065">
    <property type="entry name" value="RNA-BINDING PROTEIN YHBY"/>
    <property type="match status" value="1"/>
</dbReference>
<dbReference type="InterPro" id="IPR001890">
    <property type="entry name" value="RNA-binding_CRM"/>
</dbReference>
<dbReference type="Gene3D" id="3.30.110.60">
    <property type="entry name" value="YhbY-like"/>
    <property type="match status" value="1"/>
</dbReference>
<dbReference type="InterPro" id="IPR035920">
    <property type="entry name" value="YhbY-like_sf"/>
</dbReference>
<dbReference type="InterPro" id="IPR017924">
    <property type="entry name" value="RNA-binding_YhbY"/>
</dbReference>
<protein>
    <submittedName>
        <fullName evidence="4">RNA-binding protein</fullName>
    </submittedName>
</protein>
<name>A0A4R8A792_9FIRM</name>